<comment type="similarity">
    <text evidence="6">Belongs to the binding-protein-dependent transport system permease family.</text>
</comment>
<dbReference type="GO" id="GO:0005886">
    <property type="term" value="C:plasma membrane"/>
    <property type="evidence" value="ECO:0007669"/>
    <property type="project" value="UniProtKB-SubCell"/>
</dbReference>
<sequence>MTWLINNSPYFLHVFLYHLGLVIPALIISAVISLPLGWLAYKYPTGGAVILQILQLAYVVPVLALLVLFPAIVGLPMRSPITLVLTLSIYGVALLLRNTTSAFASVDKENLDIAHACGYSPQQCFFRVHLPLALPVILAGFRVAAMSTIAMASTGALVGIPSLGSLLTDGFQRGLVGEVLVGIIAILILAVVIDVALFLVGSLLLPWSRVQKASSQL</sequence>
<dbReference type="KEGG" id="cpoy:GP475_03985"/>
<name>A0A7H0SMX4_9CORY</name>
<feature type="transmembrane region" description="Helical" evidence="6">
    <location>
        <begin position="15"/>
        <end position="41"/>
    </location>
</feature>
<evidence type="ECO:0000256" key="6">
    <source>
        <dbReference type="RuleBase" id="RU363032"/>
    </source>
</evidence>
<dbReference type="SUPFAM" id="SSF161098">
    <property type="entry name" value="MetI-like"/>
    <property type="match status" value="1"/>
</dbReference>
<evidence type="ECO:0000256" key="4">
    <source>
        <dbReference type="ARBA" id="ARBA00022989"/>
    </source>
</evidence>
<dbReference type="Pfam" id="PF00528">
    <property type="entry name" value="BPD_transp_1"/>
    <property type="match status" value="1"/>
</dbReference>
<dbReference type="Gene3D" id="1.10.3720.10">
    <property type="entry name" value="MetI-like"/>
    <property type="match status" value="1"/>
</dbReference>
<dbReference type="AlphaFoldDB" id="A0A7H0SMX4"/>
<evidence type="ECO:0000256" key="3">
    <source>
        <dbReference type="ARBA" id="ARBA00022692"/>
    </source>
</evidence>
<dbReference type="PANTHER" id="PTHR30177:SF4">
    <property type="entry name" value="OSMOPROTECTANT IMPORT PERMEASE PROTEIN OSMW"/>
    <property type="match status" value="1"/>
</dbReference>
<dbReference type="Proteomes" id="UP000516320">
    <property type="component" value="Chromosome"/>
</dbReference>
<dbReference type="GO" id="GO:0031460">
    <property type="term" value="P:glycine betaine transport"/>
    <property type="evidence" value="ECO:0007669"/>
    <property type="project" value="TreeGrafter"/>
</dbReference>
<keyword evidence="2 6" id="KW-0813">Transport</keyword>
<evidence type="ECO:0000256" key="5">
    <source>
        <dbReference type="ARBA" id="ARBA00023136"/>
    </source>
</evidence>
<dbReference type="InterPro" id="IPR000515">
    <property type="entry name" value="MetI-like"/>
</dbReference>
<proteinExistence type="inferred from homology"/>
<dbReference type="PANTHER" id="PTHR30177">
    <property type="entry name" value="GLYCINE BETAINE/L-PROLINE TRANSPORT SYSTEM PERMEASE PROTEIN PROW"/>
    <property type="match status" value="1"/>
</dbReference>
<dbReference type="EMBL" id="CP046884">
    <property type="protein sequence ID" value="QNQ89899.1"/>
    <property type="molecule type" value="Genomic_DNA"/>
</dbReference>
<evidence type="ECO:0000256" key="2">
    <source>
        <dbReference type="ARBA" id="ARBA00022448"/>
    </source>
</evidence>
<evidence type="ECO:0000313" key="9">
    <source>
        <dbReference type="Proteomes" id="UP000516320"/>
    </source>
</evidence>
<gene>
    <name evidence="8" type="ORF">GP475_03985</name>
</gene>
<reference evidence="8 9" key="1">
    <citation type="submission" date="2019-12" db="EMBL/GenBank/DDBJ databases">
        <title>Corynebacterium sp. nov., isolated from feces of the Anser Albifrons in China.</title>
        <authorList>
            <person name="Liu Q."/>
        </authorList>
    </citation>
    <scope>NUCLEOTIDE SEQUENCE [LARGE SCALE GENOMIC DNA]</scope>
    <source>
        <strain evidence="8 9">4H37-19</strain>
    </source>
</reference>
<organism evidence="8 9">
    <name type="scientific">Corynebacterium poyangense</name>
    <dbReference type="NCBI Taxonomy" id="2684405"/>
    <lineage>
        <taxon>Bacteria</taxon>
        <taxon>Bacillati</taxon>
        <taxon>Actinomycetota</taxon>
        <taxon>Actinomycetes</taxon>
        <taxon>Mycobacteriales</taxon>
        <taxon>Corynebacteriaceae</taxon>
        <taxon>Corynebacterium</taxon>
    </lineage>
</organism>
<dbReference type="InterPro" id="IPR051204">
    <property type="entry name" value="ABC_transp_perm/SBD"/>
</dbReference>
<evidence type="ECO:0000259" key="7">
    <source>
        <dbReference type="PROSITE" id="PS50928"/>
    </source>
</evidence>
<feature type="transmembrane region" description="Helical" evidence="6">
    <location>
        <begin position="132"/>
        <end position="160"/>
    </location>
</feature>
<accession>A0A7H0SMX4</accession>
<dbReference type="GO" id="GO:0055085">
    <property type="term" value="P:transmembrane transport"/>
    <property type="evidence" value="ECO:0007669"/>
    <property type="project" value="InterPro"/>
</dbReference>
<dbReference type="RefSeq" id="WP_187975356.1">
    <property type="nucleotide sequence ID" value="NZ_CP046884.1"/>
</dbReference>
<dbReference type="InterPro" id="IPR035906">
    <property type="entry name" value="MetI-like_sf"/>
</dbReference>
<evidence type="ECO:0000256" key="1">
    <source>
        <dbReference type="ARBA" id="ARBA00004141"/>
    </source>
</evidence>
<feature type="transmembrane region" description="Helical" evidence="6">
    <location>
        <begin position="53"/>
        <end position="73"/>
    </location>
</feature>
<feature type="transmembrane region" description="Helical" evidence="6">
    <location>
        <begin position="180"/>
        <end position="205"/>
    </location>
</feature>
<dbReference type="CDD" id="cd06261">
    <property type="entry name" value="TM_PBP2"/>
    <property type="match status" value="1"/>
</dbReference>
<keyword evidence="3 6" id="KW-0812">Transmembrane</keyword>
<keyword evidence="4 6" id="KW-1133">Transmembrane helix</keyword>
<feature type="transmembrane region" description="Helical" evidence="6">
    <location>
        <begin position="79"/>
        <end position="96"/>
    </location>
</feature>
<evidence type="ECO:0000313" key="8">
    <source>
        <dbReference type="EMBL" id="QNQ89899.1"/>
    </source>
</evidence>
<keyword evidence="9" id="KW-1185">Reference proteome</keyword>
<comment type="subcellular location">
    <subcellularLocation>
        <location evidence="6">Cell membrane</location>
        <topology evidence="6">Multi-pass membrane protein</topology>
    </subcellularLocation>
    <subcellularLocation>
        <location evidence="1">Membrane</location>
        <topology evidence="1">Multi-pass membrane protein</topology>
    </subcellularLocation>
</comment>
<feature type="domain" description="ABC transmembrane type-1" evidence="7">
    <location>
        <begin position="15"/>
        <end position="197"/>
    </location>
</feature>
<protein>
    <submittedName>
        <fullName evidence="8">ABC transporter permease subunit</fullName>
    </submittedName>
</protein>
<dbReference type="PROSITE" id="PS50928">
    <property type="entry name" value="ABC_TM1"/>
    <property type="match status" value="1"/>
</dbReference>
<keyword evidence="5 6" id="KW-0472">Membrane</keyword>